<accession>A0A7C9JCI7</accession>
<organism evidence="1 2">
    <name type="scientific">Herbidospora solisilvae</name>
    <dbReference type="NCBI Taxonomy" id="2696284"/>
    <lineage>
        <taxon>Bacteria</taxon>
        <taxon>Bacillati</taxon>
        <taxon>Actinomycetota</taxon>
        <taxon>Actinomycetes</taxon>
        <taxon>Streptosporangiales</taxon>
        <taxon>Streptosporangiaceae</taxon>
        <taxon>Herbidospora</taxon>
    </lineage>
</organism>
<name>A0A7C9JCI7_9ACTN</name>
<dbReference type="EMBL" id="WXEW01000005">
    <property type="protein sequence ID" value="NAS23644.1"/>
    <property type="molecule type" value="Genomic_DNA"/>
</dbReference>
<reference evidence="1 2" key="1">
    <citation type="submission" date="2020-01" db="EMBL/GenBank/DDBJ databases">
        <title>Herbidospora sp. NEAU-GS84 nov., a novel actinomycete isolated from soil.</title>
        <authorList>
            <person name="Han L."/>
        </authorList>
    </citation>
    <scope>NUCLEOTIDE SEQUENCE [LARGE SCALE GENOMIC DNA]</scope>
    <source>
        <strain evidence="1 2">NEAU-GS84</strain>
    </source>
</reference>
<protein>
    <recommendedName>
        <fullName evidence="3">PIN domain-containing protein</fullName>
    </recommendedName>
</protein>
<evidence type="ECO:0000313" key="1">
    <source>
        <dbReference type="EMBL" id="NAS23644.1"/>
    </source>
</evidence>
<evidence type="ECO:0008006" key="3">
    <source>
        <dbReference type="Google" id="ProtNLM"/>
    </source>
</evidence>
<keyword evidence="2" id="KW-1185">Reference proteome</keyword>
<gene>
    <name evidence="1" type="ORF">GT755_18325</name>
</gene>
<proteinExistence type="predicted"/>
<comment type="caution">
    <text evidence="1">The sequence shown here is derived from an EMBL/GenBank/DDBJ whole genome shotgun (WGS) entry which is preliminary data.</text>
</comment>
<dbReference type="Proteomes" id="UP000479526">
    <property type="component" value="Unassembled WGS sequence"/>
</dbReference>
<dbReference type="AlphaFoldDB" id="A0A7C9JCI7"/>
<sequence>MDEVARGDTQLITFIQRCDGIGQPLVVPSLALAGVAASAHHDTDAEDLLTGVVSLDMVTVAPLKGVEQGFRLARVTSVTGLDPWDGHVAAIADASVCPILTVDAEKWQGPSKALEHPLHIIEITEDPE</sequence>
<dbReference type="RefSeq" id="WP_161480903.1">
    <property type="nucleotide sequence ID" value="NZ_WXEW01000005.1"/>
</dbReference>
<evidence type="ECO:0000313" key="2">
    <source>
        <dbReference type="Proteomes" id="UP000479526"/>
    </source>
</evidence>